<feature type="compositionally biased region" description="Low complexity" evidence="1">
    <location>
        <begin position="35"/>
        <end position="47"/>
    </location>
</feature>
<evidence type="ECO:0000256" key="2">
    <source>
        <dbReference type="SAM" id="SignalP"/>
    </source>
</evidence>
<proteinExistence type="predicted"/>
<name>S4XYW6_SORCE</name>
<evidence type="ECO:0000256" key="1">
    <source>
        <dbReference type="SAM" id="MobiDB-lite"/>
    </source>
</evidence>
<evidence type="ECO:0000313" key="4">
    <source>
        <dbReference type="Proteomes" id="UP000014803"/>
    </source>
</evidence>
<sequence>MRRPAPLFLALSASLALAAAGCSSGATPPAERHAAPQAEALATAPASAAPPPTDPPAIAAASASAATAATPAPAASAPAAPDASASASAASAAAEPAAPASAPADAGPLPKVKVANIGMHIGGGPHDDFTKEPIKRSVAPHFDDFRRCFALAEDPTKGGDFGIDLRIEKDGGKAEVRKPRTALKGEAFTKCVVGVFERIDFLKPRRGPTVVSYSLRFTP</sequence>
<protein>
    <recommendedName>
        <fullName evidence="5">TonB C-terminal domain-containing protein</fullName>
    </recommendedName>
</protein>
<evidence type="ECO:0000313" key="3">
    <source>
        <dbReference type="EMBL" id="AGP37674.1"/>
    </source>
</evidence>
<dbReference type="PROSITE" id="PS51257">
    <property type="entry name" value="PROKAR_LIPOPROTEIN"/>
    <property type="match status" value="1"/>
</dbReference>
<evidence type="ECO:0008006" key="5">
    <source>
        <dbReference type="Google" id="ProtNLM"/>
    </source>
</evidence>
<feature type="region of interest" description="Disordered" evidence="1">
    <location>
        <begin position="22"/>
        <end position="64"/>
    </location>
</feature>
<dbReference type="AlphaFoldDB" id="S4XYW6"/>
<gene>
    <name evidence="3" type="ORF">SCE1572_26270</name>
</gene>
<organism evidence="3 4">
    <name type="scientific">Sorangium cellulosum So0157-2</name>
    <dbReference type="NCBI Taxonomy" id="1254432"/>
    <lineage>
        <taxon>Bacteria</taxon>
        <taxon>Pseudomonadati</taxon>
        <taxon>Myxococcota</taxon>
        <taxon>Polyangia</taxon>
        <taxon>Polyangiales</taxon>
        <taxon>Polyangiaceae</taxon>
        <taxon>Sorangium</taxon>
    </lineage>
</organism>
<feature type="chain" id="PRO_5004525540" description="TonB C-terminal domain-containing protein" evidence="2">
    <location>
        <begin position="19"/>
        <end position="219"/>
    </location>
</feature>
<dbReference type="RefSeq" id="WP_020737172.1">
    <property type="nucleotide sequence ID" value="NC_021658.1"/>
</dbReference>
<dbReference type="EMBL" id="CP003969">
    <property type="protein sequence ID" value="AGP37674.1"/>
    <property type="molecule type" value="Genomic_DNA"/>
</dbReference>
<dbReference type="PATRIC" id="fig|1254432.3.peg.5946"/>
<keyword evidence="2" id="KW-0732">Signal</keyword>
<accession>S4XYW6</accession>
<reference evidence="3 4" key="1">
    <citation type="journal article" date="2013" name="Sci. Rep.">
        <title>Extraordinary expansion of a Sorangium cellulosum genome from an alkaline milieu.</title>
        <authorList>
            <person name="Han K."/>
            <person name="Li Z.F."/>
            <person name="Peng R."/>
            <person name="Zhu L.P."/>
            <person name="Zhou T."/>
            <person name="Wang L.G."/>
            <person name="Li S.G."/>
            <person name="Zhang X.B."/>
            <person name="Hu W."/>
            <person name="Wu Z.H."/>
            <person name="Qin N."/>
            <person name="Li Y.Z."/>
        </authorList>
    </citation>
    <scope>NUCLEOTIDE SEQUENCE [LARGE SCALE GENOMIC DNA]</scope>
    <source>
        <strain evidence="3 4">So0157-2</strain>
    </source>
</reference>
<dbReference type="Proteomes" id="UP000014803">
    <property type="component" value="Chromosome"/>
</dbReference>
<dbReference type="KEGG" id="scu:SCE1572_26270"/>
<feature type="signal peptide" evidence="2">
    <location>
        <begin position="1"/>
        <end position="18"/>
    </location>
</feature>
<dbReference type="HOGENOM" id="CLU_1260762_0_0_7"/>